<dbReference type="InterPro" id="IPR013087">
    <property type="entry name" value="Znf_C2H2_type"/>
</dbReference>
<evidence type="ECO:0000313" key="16">
    <source>
        <dbReference type="EMBL" id="KAK3881046.1"/>
    </source>
</evidence>
<keyword evidence="8" id="KW-0862">Zinc</keyword>
<comment type="subcellular location">
    <subcellularLocation>
        <location evidence="2">Nucleus</location>
    </subcellularLocation>
</comment>
<reference evidence="16" key="1">
    <citation type="submission" date="2023-10" db="EMBL/GenBank/DDBJ databases">
        <title>Genome assemblies of two species of porcelain crab, Petrolisthes cinctipes and Petrolisthes manimaculis (Anomura: Porcellanidae).</title>
        <authorList>
            <person name="Angst P."/>
        </authorList>
    </citation>
    <scope>NUCLEOTIDE SEQUENCE</scope>
    <source>
        <strain evidence="16">PB745_01</strain>
        <tissue evidence="16">Gill</tissue>
    </source>
</reference>
<dbReference type="SUPFAM" id="SSF57667">
    <property type="entry name" value="beta-beta-alpha zinc fingers"/>
    <property type="match status" value="1"/>
</dbReference>
<comment type="similarity">
    <text evidence="3">Belongs to the hunchback C2H2-type zinc-finger protein family.</text>
</comment>
<evidence type="ECO:0000256" key="12">
    <source>
        <dbReference type="ARBA" id="ARBA00023242"/>
    </source>
</evidence>
<feature type="region of interest" description="Disordered" evidence="14">
    <location>
        <begin position="1"/>
        <end position="42"/>
    </location>
</feature>
<protein>
    <recommendedName>
        <fullName evidence="4">Protein hunchback</fullName>
    </recommendedName>
</protein>
<sequence length="113" mass="13487">MPLPTLYHKQDAVPQPQHQDHEPHPQLQQQEQEELQHQPDNRANYFCPLCGKEFHGVRQRRNLKRHMMIHWGDKPFQCPFCIHRTNQKSNLKTHMLKAHRAQLELEGNTNEDA</sequence>
<keyword evidence="5" id="KW-0479">Metal-binding</keyword>
<comment type="function">
    <text evidence="1">Gap class segmentation protein that controls development of head structures.</text>
</comment>
<name>A0AAE1KP58_PETCI</name>
<dbReference type="GO" id="GO:0000978">
    <property type="term" value="F:RNA polymerase II cis-regulatory region sequence-specific DNA binding"/>
    <property type="evidence" value="ECO:0007669"/>
    <property type="project" value="TreeGrafter"/>
</dbReference>
<gene>
    <name evidence="16" type="ORF">Pcinc_014503</name>
</gene>
<evidence type="ECO:0000256" key="11">
    <source>
        <dbReference type="ARBA" id="ARBA00023163"/>
    </source>
</evidence>
<keyword evidence="12" id="KW-0539">Nucleus</keyword>
<evidence type="ECO:0000256" key="3">
    <source>
        <dbReference type="ARBA" id="ARBA00007746"/>
    </source>
</evidence>
<dbReference type="GO" id="GO:0005634">
    <property type="term" value="C:nucleus"/>
    <property type="evidence" value="ECO:0007669"/>
    <property type="project" value="UniProtKB-SubCell"/>
</dbReference>
<evidence type="ECO:0000256" key="7">
    <source>
        <dbReference type="ARBA" id="ARBA00022771"/>
    </source>
</evidence>
<dbReference type="Gene3D" id="3.30.160.60">
    <property type="entry name" value="Classic Zinc Finger"/>
    <property type="match status" value="2"/>
</dbReference>
<keyword evidence="10" id="KW-0238">DNA-binding</keyword>
<evidence type="ECO:0000256" key="13">
    <source>
        <dbReference type="PROSITE-ProRule" id="PRU00042"/>
    </source>
</evidence>
<keyword evidence="6" id="KW-0677">Repeat</keyword>
<evidence type="ECO:0000256" key="14">
    <source>
        <dbReference type="SAM" id="MobiDB-lite"/>
    </source>
</evidence>
<dbReference type="InterPro" id="IPR036236">
    <property type="entry name" value="Znf_C2H2_sf"/>
</dbReference>
<evidence type="ECO:0000259" key="15">
    <source>
        <dbReference type="PROSITE" id="PS50157"/>
    </source>
</evidence>
<organism evidence="16 17">
    <name type="scientific">Petrolisthes cinctipes</name>
    <name type="common">Flat porcelain crab</name>
    <dbReference type="NCBI Taxonomy" id="88211"/>
    <lineage>
        <taxon>Eukaryota</taxon>
        <taxon>Metazoa</taxon>
        <taxon>Ecdysozoa</taxon>
        <taxon>Arthropoda</taxon>
        <taxon>Crustacea</taxon>
        <taxon>Multicrustacea</taxon>
        <taxon>Malacostraca</taxon>
        <taxon>Eumalacostraca</taxon>
        <taxon>Eucarida</taxon>
        <taxon>Decapoda</taxon>
        <taxon>Pleocyemata</taxon>
        <taxon>Anomura</taxon>
        <taxon>Galatheoidea</taxon>
        <taxon>Porcellanidae</taxon>
        <taxon>Petrolisthes</taxon>
    </lineage>
</organism>
<dbReference type="FunFam" id="3.30.160.60:FF:000123">
    <property type="entry name" value="transcriptional repressor CTCF isoform X1"/>
    <property type="match status" value="1"/>
</dbReference>
<dbReference type="PROSITE" id="PS50157">
    <property type="entry name" value="ZINC_FINGER_C2H2_2"/>
    <property type="match status" value="1"/>
</dbReference>
<dbReference type="Proteomes" id="UP001286313">
    <property type="component" value="Unassembled WGS sequence"/>
</dbReference>
<comment type="caution">
    <text evidence="16">The sequence shown here is derived from an EMBL/GenBank/DDBJ whole genome shotgun (WGS) entry which is preliminary data.</text>
</comment>
<evidence type="ECO:0000256" key="4">
    <source>
        <dbReference type="ARBA" id="ARBA00013638"/>
    </source>
</evidence>
<feature type="domain" description="C2H2-type" evidence="15">
    <location>
        <begin position="45"/>
        <end position="75"/>
    </location>
</feature>
<evidence type="ECO:0000256" key="6">
    <source>
        <dbReference type="ARBA" id="ARBA00022737"/>
    </source>
</evidence>
<dbReference type="AlphaFoldDB" id="A0AAE1KP58"/>
<dbReference type="EMBL" id="JAWQEG010001264">
    <property type="protein sequence ID" value="KAK3881046.1"/>
    <property type="molecule type" value="Genomic_DNA"/>
</dbReference>
<keyword evidence="11" id="KW-0804">Transcription</keyword>
<proteinExistence type="inferred from homology"/>
<accession>A0AAE1KP58</accession>
<dbReference type="PANTHER" id="PTHR46105:SF5">
    <property type="entry name" value="ZINC FINGER AND BTB DOMAIN-CONTAINING PROTEIN 44 ISOFORM X1"/>
    <property type="match status" value="1"/>
</dbReference>
<dbReference type="PANTHER" id="PTHR46105">
    <property type="entry name" value="AGAP004733-PA"/>
    <property type="match status" value="1"/>
</dbReference>
<dbReference type="GO" id="GO:0008270">
    <property type="term" value="F:zinc ion binding"/>
    <property type="evidence" value="ECO:0007669"/>
    <property type="project" value="UniProtKB-KW"/>
</dbReference>
<dbReference type="InterPro" id="IPR050457">
    <property type="entry name" value="ZnFinger_BTB_dom_contain"/>
</dbReference>
<evidence type="ECO:0000256" key="10">
    <source>
        <dbReference type="ARBA" id="ARBA00023125"/>
    </source>
</evidence>
<evidence type="ECO:0000256" key="8">
    <source>
        <dbReference type="ARBA" id="ARBA00022833"/>
    </source>
</evidence>
<dbReference type="GO" id="GO:0000981">
    <property type="term" value="F:DNA-binding transcription factor activity, RNA polymerase II-specific"/>
    <property type="evidence" value="ECO:0007669"/>
    <property type="project" value="TreeGrafter"/>
</dbReference>
<evidence type="ECO:0000256" key="2">
    <source>
        <dbReference type="ARBA" id="ARBA00004123"/>
    </source>
</evidence>
<evidence type="ECO:0000313" key="17">
    <source>
        <dbReference type="Proteomes" id="UP001286313"/>
    </source>
</evidence>
<keyword evidence="9" id="KW-0805">Transcription regulation</keyword>
<evidence type="ECO:0000256" key="5">
    <source>
        <dbReference type="ARBA" id="ARBA00022723"/>
    </source>
</evidence>
<evidence type="ECO:0000256" key="1">
    <source>
        <dbReference type="ARBA" id="ARBA00003983"/>
    </source>
</evidence>
<evidence type="ECO:0000256" key="9">
    <source>
        <dbReference type="ARBA" id="ARBA00023015"/>
    </source>
</evidence>
<keyword evidence="7 13" id="KW-0863">Zinc-finger</keyword>
<dbReference type="SMART" id="SM00355">
    <property type="entry name" value="ZnF_C2H2"/>
    <property type="match status" value="2"/>
</dbReference>
<keyword evidence="17" id="KW-1185">Reference proteome</keyword>